<evidence type="ECO:0000256" key="5">
    <source>
        <dbReference type="ARBA" id="ARBA00023136"/>
    </source>
</evidence>
<evidence type="ECO:0000256" key="3">
    <source>
        <dbReference type="ARBA" id="ARBA00022692"/>
    </source>
</evidence>
<comment type="similarity">
    <text evidence="2">Belongs to the UPF0382 family.</text>
</comment>
<keyword evidence="4 6" id="KW-1133">Transmembrane helix</keyword>
<dbReference type="PANTHER" id="PTHR43461:SF1">
    <property type="entry name" value="TRANSMEMBRANE PROTEIN 256"/>
    <property type="match status" value="1"/>
</dbReference>
<evidence type="ECO:0000256" key="1">
    <source>
        <dbReference type="ARBA" id="ARBA00004141"/>
    </source>
</evidence>
<gene>
    <name evidence="7" type="ORF">KOR34_28750</name>
</gene>
<feature type="transmembrane region" description="Helical" evidence="6">
    <location>
        <begin position="77"/>
        <end position="99"/>
    </location>
</feature>
<reference evidence="7 8" key="1">
    <citation type="submission" date="2019-02" db="EMBL/GenBank/DDBJ databases">
        <title>Deep-cultivation of Planctomycetes and their phenomic and genomic characterization uncovers novel biology.</title>
        <authorList>
            <person name="Wiegand S."/>
            <person name="Jogler M."/>
            <person name="Boedeker C."/>
            <person name="Pinto D."/>
            <person name="Vollmers J."/>
            <person name="Rivas-Marin E."/>
            <person name="Kohn T."/>
            <person name="Peeters S.H."/>
            <person name="Heuer A."/>
            <person name="Rast P."/>
            <person name="Oberbeckmann S."/>
            <person name="Bunk B."/>
            <person name="Jeske O."/>
            <person name="Meyerdierks A."/>
            <person name="Storesund J.E."/>
            <person name="Kallscheuer N."/>
            <person name="Luecker S."/>
            <person name="Lage O.M."/>
            <person name="Pohl T."/>
            <person name="Merkel B.J."/>
            <person name="Hornburger P."/>
            <person name="Mueller R.-W."/>
            <person name="Bruemmer F."/>
            <person name="Labrenz M."/>
            <person name="Spormann A.M."/>
            <person name="Op Den Camp H."/>
            <person name="Overmann J."/>
            <person name="Amann R."/>
            <person name="Jetten M.S.M."/>
            <person name="Mascher T."/>
            <person name="Medema M.H."/>
            <person name="Devos D.P."/>
            <person name="Kaster A.-K."/>
            <person name="Ovreas L."/>
            <person name="Rohde M."/>
            <person name="Galperin M.Y."/>
            <person name="Jogler C."/>
        </authorList>
    </citation>
    <scope>NUCLEOTIDE SEQUENCE [LARGE SCALE GENOMIC DNA]</scope>
    <source>
        <strain evidence="7 8">KOR34</strain>
    </source>
</reference>
<evidence type="ECO:0000313" key="7">
    <source>
        <dbReference type="EMBL" id="TWT37909.1"/>
    </source>
</evidence>
<evidence type="ECO:0000256" key="2">
    <source>
        <dbReference type="ARBA" id="ARBA00009694"/>
    </source>
</evidence>
<dbReference type="OrthoDB" id="9802121at2"/>
<sequence length="139" mass="14253">MNWIAAAGVWGALGIAIGAFGAHGLPAYLEANGYDAAAIAQRLDTFNTGAQYQMYAALAMLGVGVARLSVPSNLLGAAGWALLAGSLVFSGLLYAIALLSDDFRWLGAIVPIGGLSMIAGWVLIAVAGFARRRLGVSQD</sequence>
<dbReference type="InterPro" id="IPR006696">
    <property type="entry name" value="DUF423"/>
</dbReference>
<feature type="transmembrane region" description="Helical" evidence="6">
    <location>
        <begin position="105"/>
        <end position="130"/>
    </location>
</feature>
<evidence type="ECO:0008006" key="9">
    <source>
        <dbReference type="Google" id="ProtNLM"/>
    </source>
</evidence>
<dbReference type="Proteomes" id="UP000316714">
    <property type="component" value="Unassembled WGS sequence"/>
</dbReference>
<protein>
    <recommendedName>
        <fullName evidence="9">DUF423 domain-containing protein</fullName>
    </recommendedName>
</protein>
<dbReference type="EMBL" id="SIHJ01000001">
    <property type="protein sequence ID" value="TWT37909.1"/>
    <property type="molecule type" value="Genomic_DNA"/>
</dbReference>
<evidence type="ECO:0000313" key="8">
    <source>
        <dbReference type="Proteomes" id="UP000316714"/>
    </source>
</evidence>
<evidence type="ECO:0000256" key="6">
    <source>
        <dbReference type="SAM" id="Phobius"/>
    </source>
</evidence>
<organism evidence="7 8">
    <name type="scientific">Posidoniimonas corsicana</name>
    <dbReference type="NCBI Taxonomy" id="1938618"/>
    <lineage>
        <taxon>Bacteria</taxon>
        <taxon>Pseudomonadati</taxon>
        <taxon>Planctomycetota</taxon>
        <taxon>Planctomycetia</taxon>
        <taxon>Pirellulales</taxon>
        <taxon>Lacipirellulaceae</taxon>
        <taxon>Posidoniimonas</taxon>
    </lineage>
</organism>
<feature type="transmembrane region" description="Helical" evidence="6">
    <location>
        <begin position="52"/>
        <end position="70"/>
    </location>
</feature>
<keyword evidence="8" id="KW-1185">Reference proteome</keyword>
<accession>A0A5C5VJ41</accession>
<comment type="subcellular location">
    <subcellularLocation>
        <location evidence="1">Membrane</location>
        <topology evidence="1">Multi-pass membrane protein</topology>
    </subcellularLocation>
</comment>
<name>A0A5C5VJ41_9BACT</name>
<dbReference type="GO" id="GO:0005886">
    <property type="term" value="C:plasma membrane"/>
    <property type="evidence" value="ECO:0007669"/>
    <property type="project" value="TreeGrafter"/>
</dbReference>
<keyword evidence="3 6" id="KW-0812">Transmembrane</keyword>
<dbReference type="PANTHER" id="PTHR43461">
    <property type="entry name" value="TRANSMEMBRANE PROTEIN 256"/>
    <property type="match status" value="1"/>
</dbReference>
<comment type="caution">
    <text evidence="7">The sequence shown here is derived from an EMBL/GenBank/DDBJ whole genome shotgun (WGS) entry which is preliminary data.</text>
</comment>
<proteinExistence type="inferred from homology"/>
<dbReference type="Pfam" id="PF04241">
    <property type="entry name" value="DUF423"/>
    <property type="match status" value="1"/>
</dbReference>
<dbReference type="RefSeq" id="WP_146565210.1">
    <property type="nucleotide sequence ID" value="NZ_SIHJ01000001.1"/>
</dbReference>
<evidence type="ECO:0000256" key="4">
    <source>
        <dbReference type="ARBA" id="ARBA00022989"/>
    </source>
</evidence>
<dbReference type="AlphaFoldDB" id="A0A5C5VJ41"/>
<keyword evidence="5 6" id="KW-0472">Membrane</keyword>